<dbReference type="EC" id="2.3.1.82" evidence="2"/>
<sequence length="172" mass="19403">MTVVAVTARLTLRTYSPDDEHRLDFYTDPEVCRYLMHEPWTPEDARIAVQRRCERTSLEEGALNALVELNGRVIGTVSAWFVAEDTVELGWTFARDVSGHGYATEAVQAVLDEALALDRVRRVTAEMDARNAASARLAARVGLREEALQLQDCWCMGEWTDTLVYSLVRPSR</sequence>
<dbReference type="Gene3D" id="3.40.630.30">
    <property type="match status" value="1"/>
</dbReference>
<dbReference type="InterPro" id="IPR051908">
    <property type="entry name" value="Ribosomal_N-acetyltransferase"/>
</dbReference>
<dbReference type="PROSITE" id="PS51186">
    <property type="entry name" value="GNAT"/>
    <property type="match status" value="1"/>
</dbReference>
<protein>
    <submittedName>
        <fullName evidence="2">Aminoglycoside 6'-N-acetyltransferase</fullName>
        <ecNumber evidence="2">2.3.1.82</ecNumber>
    </submittedName>
</protein>
<keyword evidence="2" id="KW-0012">Acyltransferase</keyword>
<keyword evidence="2" id="KW-0808">Transferase</keyword>
<dbReference type="PANTHER" id="PTHR43441">
    <property type="entry name" value="RIBOSOMAL-PROTEIN-SERINE ACETYLTRANSFERASE"/>
    <property type="match status" value="1"/>
</dbReference>
<comment type="caution">
    <text evidence="2">The sequence shown here is derived from an EMBL/GenBank/DDBJ whole genome shotgun (WGS) entry which is preliminary data.</text>
</comment>
<dbReference type="InterPro" id="IPR016181">
    <property type="entry name" value="Acyl_CoA_acyltransferase"/>
</dbReference>
<dbReference type="InterPro" id="IPR000182">
    <property type="entry name" value="GNAT_dom"/>
</dbReference>
<dbReference type="RefSeq" id="WP_204869708.1">
    <property type="nucleotide sequence ID" value="NZ_JAFBBK010000001.1"/>
</dbReference>
<dbReference type="Pfam" id="PF13302">
    <property type="entry name" value="Acetyltransf_3"/>
    <property type="match status" value="1"/>
</dbReference>
<organism evidence="2 3">
    <name type="scientific">Rhodococcoides corynebacterioides</name>
    <dbReference type="NCBI Taxonomy" id="53972"/>
    <lineage>
        <taxon>Bacteria</taxon>
        <taxon>Bacillati</taxon>
        <taxon>Actinomycetota</taxon>
        <taxon>Actinomycetes</taxon>
        <taxon>Mycobacteriales</taxon>
        <taxon>Nocardiaceae</taxon>
        <taxon>Rhodococcoides</taxon>
    </lineage>
</organism>
<evidence type="ECO:0000313" key="3">
    <source>
        <dbReference type="Proteomes" id="UP000703038"/>
    </source>
</evidence>
<name>A0ABS2KYN1_9NOCA</name>
<dbReference type="SUPFAM" id="SSF55729">
    <property type="entry name" value="Acyl-CoA N-acyltransferases (Nat)"/>
    <property type="match status" value="1"/>
</dbReference>
<evidence type="ECO:0000313" key="2">
    <source>
        <dbReference type="EMBL" id="MBM7417041.1"/>
    </source>
</evidence>
<proteinExistence type="predicted"/>
<reference evidence="2 3" key="1">
    <citation type="submission" date="2021-01" db="EMBL/GenBank/DDBJ databases">
        <title>Genomics of switchgrass bacterial isolates.</title>
        <authorList>
            <person name="Shade A."/>
        </authorList>
    </citation>
    <scope>NUCLEOTIDE SEQUENCE [LARGE SCALE GENOMIC DNA]</scope>
    <source>
        <strain evidence="2 3">PvP111</strain>
    </source>
</reference>
<gene>
    <name evidence="2" type="ORF">JOE42_003774</name>
</gene>
<keyword evidence="3" id="KW-1185">Reference proteome</keyword>
<feature type="domain" description="N-acetyltransferase" evidence="1">
    <location>
        <begin position="10"/>
        <end position="170"/>
    </location>
</feature>
<dbReference type="Proteomes" id="UP000703038">
    <property type="component" value="Unassembled WGS sequence"/>
</dbReference>
<evidence type="ECO:0000259" key="1">
    <source>
        <dbReference type="PROSITE" id="PS51186"/>
    </source>
</evidence>
<dbReference type="PANTHER" id="PTHR43441:SF11">
    <property type="entry name" value="RIBOSOMAL-PROTEIN-SERINE ACETYLTRANSFERASE"/>
    <property type="match status" value="1"/>
</dbReference>
<dbReference type="EMBL" id="JAFBBK010000001">
    <property type="protein sequence ID" value="MBM7417041.1"/>
    <property type="molecule type" value="Genomic_DNA"/>
</dbReference>
<accession>A0ABS2KYN1</accession>
<dbReference type="GO" id="GO:0047663">
    <property type="term" value="F:aminoglycoside 6'-N-acetyltransferase activity"/>
    <property type="evidence" value="ECO:0007669"/>
    <property type="project" value="UniProtKB-EC"/>
</dbReference>